<gene>
    <name evidence="1" type="ORF">Goari_024043</name>
</gene>
<proteinExistence type="predicted"/>
<dbReference type="AlphaFoldDB" id="A0A7J8X4V9"/>
<evidence type="ECO:0000313" key="2">
    <source>
        <dbReference type="Proteomes" id="UP000593577"/>
    </source>
</evidence>
<dbReference type="EMBL" id="JABFAA010000005">
    <property type="protein sequence ID" value="MBA0682316.1"/>
    <property type="molecule type" value="Genomic_DNA"/>
</dbReference>
<name>A0A7J8X4V9_GOSAI</name>
<keyword evidence="2" id="KW-1185">Reference proteome</keyword>
<dbReference type="Proteomes" id="UP000593577">
    <property type="component" value="Unassembled WGS sequence"/>
</dbReference>
<protein>
    <submittedName>
        <fullName evidence="1">Uncharacterized protein</fullName>
    </submittedName>
</protein>
<reference evidence="1 2" key="1">
    <citation type="journal article" date="2019" name="Genome Biol. Evol.">
        <title>Insights into the evolution of the New World diploid cottons (Gossypium, subgenus Houzingenia) based on genome sequencing.</title>
        <authorList>
            <person name="Grover C.E."/>
            <person name="Arick M.A. 2nd"/>
            <person name="Thrash A."/>
            <person name="Conover J.L."/>
            <person name="Sanders W.S."/>
            <person name="Peterson D.G."/>
            <person name="Frelichowski J.E."/>
            <person name="Scheffler J.A."/>
            <person name="Scheffler B.E."/>
            <person name="Wendel J.F."/>
        </authorList>
    </citation>
    <scope>NUCLEOTIDE SEQUENCE [LARGE SCALE GENOMIC DNA]</scope>
    <source>
        <strain evidence="1">185</strain>
        <tissue evidence="1">Leaf</tissue>
    </source>
</reference>
<comment type="caution">
    <text evidence="1">The sequence shown here is derived from an EMBL/GenBank/DDBJ whole genome shotgun (WGS) entry which is preliminary data.</text>
</comment>
<evidence type="ECO:0000313" key="1">
    <source>
        <dbReference type="EMBL" id="MBA0682316.1"/>
    </source>
</evidence>
<organism evidence="1 2">
    <name type="scientific">Gossypium aridum</name>
    <name type="common">American cotton</name>
    <name type="synonym">Erioxylum aridum</name>
    <dbReference type="NCBI Taxonomy" id="34290"/>
    <lineage>
        <taxon>Eukaryota</taxon>
        <taxon>Viridiplantae</taxon>
        <taxon>Streptophyta</taxon>
        <taxon>Embryophyta</taxon>
        <taxon>Tracheophyta</taxon>
        <taxon>Spermatophyta</taxon>
        <taxon>Magnoliopsida</taxon>
        <taxon>eudicotyledons</taxon>
        <taxon>Gunneridae</taxon>
        <taxon>Pentapetalae</taxon>
        <taxon>rosids</taxon>
        <taxon>malvids</taxon>
        <taxon>Malvales</taxon>
        <taxon>Malvaceae</taxon>
        <taxon>Malvoideae</taxon>
        <taxon>Gossypium</taxon>
    </lineage>
</organism>
<sequence>MVVRNPDHSRIVSLRKLGLRKGTMKSVDMVTDLEPTPTLSWKDKLLGEGSVGSGMRENVAKAETDEEFVLLEGNMVKSTINGIPTINFSDRIKDILFKEMEKTVV</sequence>
<accession>A0A7J8X4V9</accession>